<feature type="region of interest" description="Disordered" evidence="1">
    <location>
        <begin position="229"/>
        <end position="249"/>
    </location>
</feature>
<reference evidence="3" key="3">
    <citation type="submission" date="2015-06" db="UniProtKB">
        <authorList>
            <consortium name="EnsemblMetazoa"/>
        </authorList>
    </citation>
    <scope>IDENTIFICATION</scope>
</reference>
<dbReference type="EMBL" id="AMQN01017225">
    <property type="status" value="NOT_ANNOTATED_CDS"/>
    <property type="molecule type" value="Genomic_DNA"/>
</dbReference>
<reference evidence="4" key="1">
    <citation type="submission" date="2012-12" db="EMBL/GenBank/DDBJ databases">
        <authorList>
            <person name="Hellsten U."/>
            <person name="Grimwood J."/>
            <person name="Chapman J.A."/>
            <person name="Shapiro H."/>
            <person name="Aerts A."/>
            <person name="Otillar R.P."/>
            <person name="Terry A.Y."/>
            <person name="Boore J.L."/>
            <person name="Simakov O."/>
            <person name="Marletaz F."/>
            <person name="Cho S.-J."/>
            <person name="Edsinger-Gonzales E."/>
            <person name="Havlak P."/>
            <person name="Kuo D.-H."/>
            <person name="Larsson T."/>
            <person name="Lv J."/>
            <person name="Arendt D."/>
            <person name="Savage R."/>
            <person name="Osoegawa K."/>
            <person name="de Jong P."/>
            <person name="Lindberg D.R."/>
            <person name="Seaver E.C."/>
            <person name="Weisblat D.A."/>
            <person name="Putnam N.H."/>
            <person name="Grigoriev I.V."/>
            <person name="Rokhsar D.S."/>
        </authorList>
    </citation>
    <scope>NUCLEOTIDE SEQUENCE</scope>
    <source>
        <strain evidence="4">I ESC-2004</strain>
    </source>
</reference>
<feature type="region of interest" description="Disordered" evidence="1">
    <location>
        <begin position="1"/>
        <end position="24"/>
    </location>
</feature>
<accession>R7VDZ1</accession>
<name>R7VDZ1_CAPTE</name>
<sequence>MSDDHDSDLNESPDGSDEDAEFGAEEIDAVRRAFITMRRDDDDDDVGGGGAGMCDGEGFIEFNILDVDTRATSHVKSSDNMAASGSKVRKVCNSGRPKDLAVVPDEKFLLELAKGWSLYGKEYGGGGGGRVSIAWMCDEEEEEEKDDWRMKKNTPTITKNTPTSEKRMRAVKIGVRRRHNAGGGAMYTSRRDVDRRGGCAYTVADGATSSSSSSDGPSVVKAGVRRALFKEMNGDDDDDDDDGDISVGL</sequence>
<organism evidence="2">
    <name type="scientific">Capitella teleta</name>
    <name type="common">Polychaete worm</name>
    <dbReference type="NCBI Taxonomy" id="283909"/>
    <lineage>
        <taxon>Eukaryota</taxon>
        <taxon>Metazoa</taxon>
        <taxon>Spiralia</taxon>
        <taxon>Lophotrochozoa</taxon>
        <taxon>Annelida</taxon>
        <taxon>Polychaeta</taxon>
        <taxon>Sedentaria</taxon>
        <taxon>Scolecida</taxon>
        <taxon>Capitellidae</taxon>
        <taxon>Capitella</taxon>
    </lineage>
</organism>
<dbReference type="HOGENOM" id="CLU_097671_0_0_1"/>
<reference evidence="2 4" key="2">
    <citation type="journal article" date="2013" name="Nature">
        <title>Insights into bilaterian evolution from three spiralian genomes.</title>
        <authorList>
            <person name="Simakov O."/>
            <person name="Marletaz F."/>
            <person name="Cho S.J."/>
            <person name="Edsinger-Gonzales E."/>
            <person name="Havlak P."/>
            <person name="Hellsten U."/>
            <person name="Kuo D.H."/>
            <person name="Larsson T."/>
            <person name="Lv J."/>
            <person name="Arendt D."/>
            <person name="Savage R."/>
            <person name="Osoegawa K."/>
            <person name="de Jong P."/>
            <person name="Grimwood J."/>
            <person name="Chapman J.A."/>
            <person name="Shapiro H."/>
            <person name="Aerts A."/>
            <person name="Otillar R.P."/>
            <person name="Terry A.Y."/>
            <person name="Boore J.L."/>
            <person name="Grigoriev I.V."/>
            <person name="Lindberg D.R."/>
            <person name="Seaver E.C."/>
            <person name="Weisblat D.A."/>
            <person name="Putnam N.H."/>
            <person name="Rokhsar D.S."/>
        </authorList>
    </citation>
    <scope>NUCLEOTIDE SEQUENCE</scope>
    <source>
        <strain evidence="2 4">I ESC-2004</strain>
    </source>
</reference>
<evidence type="ECO:0000313" key="2">
    <source>
        <dbReference type="EMBL" id="ELU16844.1"/>
    </source>
</evidence>
<gene>
    <name evidence="2" type="ORF">CAPTEDRAFT_184978</name>
</gene>
<evidence type="ECO:0000313" key="4">
    <source>
        <dbReference type="Proteomes" id="UP000014760"/>
    </source>
</evidence>
<dbReference type="AlphaFoldDB" id="R7VDZ1"/>
<proteinExistence type="predicted"/>
<protein>
    <submittedName>
        <fullName evidence="2 3">Uncharacterized protein</fullName>
    </submittedName>
</protein>
<keyword evidence="4" id="KW-1185">Reference proteome</keyword>
<dbReference type="Proteomes" id="UP000014760">
    <property type="component" value="Unassembled WGS sequence"/>
</dbReference>
<dbReference type="EnsemblMetazoa" id="CapteT184978">
    <property type="protein sequence ID" value="CapteP184978"/>
    <property type="gene ID" value="CapteG184978"/>
</dbReference>
<evidence type="ECO:0000313" key="3">
    <source>
        <dbReference type="EnsemblMetazoa" id="CapteP184978"/>
    </source>
</evidence>
<feature type="compositionally biased region" description="Acidic residues" evidence="1">
    <location>
        <begin position="234"/>
        <end position="249"/>
    </location>
</feature>
<evidence type="ECO:0000256" key="1">
    <source>
        <dbReference type="SAM" id="MobiDB-lite"/>
    </source>
</evidence>
<dbReference type="EMBL" id="KB292877">
    <property type="protein sequence ID" value="ELU16844.1"/>
    <property type="molecule type" value="Genomic_DNA"/>
</dbReference>